<evidence type="ECO:0000313" key="12">
    <source>
        <dbReference type="EMBL" id="PIY89427.1"/>
    </source>
</evidence>
<dbReference type="InterPro" id="IPR018076">
    <property type="entry name" value="T2SS_GspF_dom"/>
</dbReference>
<dbReference type="InterPro" id="IPR003004">
    <property type="entry name" value="GspF/PilC"/>
</dbReference>
<dbReference type="PROSITE" id="PS00874">
    <property type="entry name" value="T2SP_F"/>
    <property type="match status" value="1"/>
</dbReference>
<proteinExistence type="inferred from homology"/>
<organism evidence="12 13">
    <name type="scientific">Candidatus Nealsonbacteria bacterium CG_4_10_14_0_8_um_filter_37_14</name>
    <dbReference type="NCBI Taxonomy" id="1974684"/>
    <lineage>
        <taxon>Bacteria</taxon>
        <taxon>Candidatus Nealsoniibacteriota</taxon>
    </lineage>
</organism>
<feature type="transmembrane region" description="Helical" evidence="10">
    <location>
        <begin position="168"/>
        <end position="190"/>
    </location>
</feature>
<dbReference type="EMBL" id="PFLW01000025">
    <property type="protein sequence ID" value="PIY89427.1"/>
    <property type="molecule type" value="Genomic_DNA"/>
</dbReference>
<dbReference type="AlphaFoldDB" id="A0A2M7R7H2"/>
<evidence type="ECO:0000256" key="10">
    <source>
        <dbReference type="SAM" id="Phobius"/>
    </source>
</evidence>
<comment type="subcellular location">
    <subcellularLocation>
        <location evidence="1">Cell inner membrane</location>
        <topology evidence="1">Multi-pass membrane protein</topology>
    </subcellularLocation>
    <subcellularLocation>
        <location evidence="9">Cell membrane</location>
        <topology evidence="9">Multi-pass membrane protein</topology>
    </subcellularLocation>
</comment>
<gene>
    <name evidence="12" type="ORF">COY73_00985</name>
</gene>
<accession>A0A2M7R7H2</accession>
<dbReference type="PANTHER" id="PTHR30012">
    <property type="entry name" value="GENERAL SECRETION PATHWAY PROTEIN"/>
    <property type="match status" value="1"/>
</dbReference>
<evidence type="ECO:0000256" key="4">
    <source>
        <dbReference type="ARBA" id="ARBA00022475"/>
    </source>
</evidence>
<sequence>MKFKYWARTKEGRIQTGIIEASSKEVAVGVLKSNQLYVTGIESTEAAPIWARQIKLFERVSATDLVMFSRQLSVMFTSGVPLSEALTAIAEQIKKAKFKEKILELAQTVEGGSTFSKALSRFPELFSDFYVSVVKAGEVSGTMGKSLVYLADHLEREYNLRSRLKGAMIYPALVVVATIGVFVLMTVFIMPQLIAVLEGSKVEPPAITKVAIGLSYFMRNWWWVGLILVTALAAGGWRYSKTLEGKAVFDNLYLKIPGVGGFLKKLYLARFAENLSTLISGGLPISQALEVSGRIVGNNVYQKIIFEARDRVTKGESITAVFASYPGFFTSLFCQMSLVGEKTGHIDKTVMTIANFYEEEINRTTENLVNILEPILILVLGGMVGLLMAAVVIPLYQISAGGL</sequence>
<protein>
    <recommendedName>
        <fullName evidence="11">Type II secretion system protein GspF domain-containing protein</fullName>
    </recommendedName>
</protein>
<keyword evidence="8 10" id="KW-0472">Membrane</keyword>
<keyword evidence="4" id="KW-1003">Cell membrane</keyword>
<dbReference type="Proteomes" id="UP000230767">
    <property type="component" value="Unassembled WGS sequence"/>
</dbReference>
<comment type="caution">
    <text evidence="12">The sequence shown here is derived from an EMBL/GenBank/DDBJ whole genome shotgun (WGS) entry which is preliminary data.</text>
</comment>
<feature type="transmembrane region" description="Helical" evidence="10">
    <location>
        <begin position="221"/>
        <end position="239"/>
    </location>
</feature>
<feature type="domain" description="Type II secretion system protein GspF" evidence="11">
    <location>
        <begin position="68"/>
        <end position="191"/>
    </location>
</feature>
<keyword evidence="7 10" id="KW-1133">Transmembrane helix</keyword>
<dbReference type="PRINTS" id="PR00812">
    <property type="entry name" value="BCTERIALGSPF"/>
</dbReference>
<keyword evidence="6 9" id="KW-0812">Transmembrane</keyword>
<evidence type="ECO:0000256" key="8">
    <source>
        <dbReference type="ARBA" id="ARBA00023136"/>
    </source>
</evidence>
<evidence type="ECO:0000256" key="6">
    <source>
        <dbReference type="ARBA" id="ARBA00022692"/>
    </source>
</evidence>
<dbReference type="PANTHER" id="PTHR30012:SF0">
    <property type="entry name" value="TYPE II SECRETION SYSTEM PROTEIN F-RELATED"/>
    <property type="match status" value="1"/>
</dbReference>
<comment type="similarity">
    <text evidence="2 9">Belongs to the GSP F family.</text>
</comment>
<evidence type="ECO:0000256" key="2">
    <source>
        <dbReference type="ARBA" id="ARBA00005745"/>
    </source>
</evidence>
<evidence type="ECO:0000256" key="5">
    <source>
        <dbReference type="ARBA" id="ARBA00022519"/>
    </source>
</evidence>
<dbReference type="InterPro" id="IPR001992">
    <property type="entry name" value="T2SS_GspF/T4SS_PilC_CS"/>
</dbReference>
<dbReference type="Pfam" id="PF00482">
    <property type="entry name" value="T2SSF"/>
    <property type="match status" value="2"/>
</dbReference>
<feature type="transmembrane region" description="Helical" evidence="10">
    <location>
        <begin position="375"/>
        <end position="396"/>
    </location>
</feature>
<keyword evidence="5" id="KW-0997">Cell inner membrane</keyword>
<name>A0A2M7R7H2_9BACT</name>
<dbReference type="FunFam" id="1.20.81.30:FF:000001">
    <property type="entry name" value="Type II secretion system protein F"/>
    <property type="match status" value="1"/>
</dbReference>
<evidence type="ECO:0000256" key="3">
    <source>
        <dbReference type="ARBA" id="ARBA00022448"/>
    </source>
</evidence>
<dbReference type="Gene3D" id="1.20.81.30">
    <property type="entry name" value="Type II secretion system (T2SS), domain F"/>
    <property type="match status" value="2"/>
</dbReference>
<keyword evidence="3 9" id="KW-0813">Transport</keyword>
<evidence type="ECO:0000256" key="9">
    <source>
        <dbReference type="RuleBase" id="RU003923"/>
    </source>
</evidence>
<reference evidence="13" key="1">
    <citation type="submission" date="2017-09" db="EMBL/GenBank/DDBJ databases">
        <title>Depth-based differentiation of microbial function through sediment-hosted aquifers and enrichment of novel symbionts in the deep terrestrial subsurface.</title>
        <authorList>
            <person name="Probst A.J."/>
            <person name="Ladd B."/>
            <person name="Jarett J.K."/>
            <person name="Geller-Mcgrath D.E."/>
            <person name="Sieber C.M.K."/>
            <person name="Emerson J.B."/>
            <person name="Anantharaman K."/>
            <person name="Thomas B.C."/>
            <person name="Malmstrom R."/>
            <person name="Stieglmeier M."/>
            <person name="Klingl A."/>
            <person name="Woyke T."/>
            <person name="Ryan C.M."/>
            <person name="Banfield J.F."/>
        </authorList>
    </citation>
    <scope>NUCLEOTIDE SEQUENCE [LARGE SCALE GENOMIC DNA]</scope>
</reference>
<evidence type="ECO:0000259" key="11">
    <source>
        <dbReference type="Pfam" id="PF00482"/>
    </source>
</evidence>
<feature type="domain" description="Type II secretion system protein GspF" evidence="11">
    <location>
        <begin position="271"/>
        <end position="394"/>
    </location>
</feature>
<dbReference type="GO" id="GO:0005886">
    <property type="term" value="C:plasma membrane"/>
    <property type="evidence" value="ECO:0007669"/>
    <property type="project" value="UniProtKB-SubCell"/>
</dbReference>
<dbReference type="InterPro" id="IPR042094">
    <property type="entry name" value="T2SS_GspF_sf"/>
</dbReference>
<evidence type="ECO:0000256" key="7">
    <source>
        <dbReference type="ARBA" id="ARBA00022989"/>
    </source>
</evidence>
<evidence type="ECO:0000313" key="13">
    <source>
        <dbReference type="Proteomes" id="UP000230767"/>
    </source>
</evidence>
<evidence type="ECO:0000256" key="1">
    <source>
        <dbReference type="ARBA" id="ARBA00004429"/>
    </source>
</evidence>
<dbReference type="GO" id="GO:0009306">
    <property type="term" value="P:protein secretion"/>
    <property type="evidence" value="ECO:0007669"/>
    <property type="project" value="InterPro"/>
</dbReference>